<evidence type="ECO:0000313" key="21">
    <source>
        <dbReference type="EMBL" id="CEP12077.1"/>
    </source>
</evidence>
<sequence length="1017" mass="113703">MTSIIEEYDLIIVGAGIVGCAAAKAFGSDKRKVLLLERDLSEPDRIVGELLQPGGMNALKKLGLEDCVEGIDGIPCYGYGVFRQGEKVEIPYPVDSDTEKLAVGKSFHHGRFIQKLREAASSTENVTVKEATVNSLLREANSERVIGVIAQSKTEKEFKYYAPLTIVCDGLFSKFRKECTTKTPDVRSNFVGFVMKDLTLPMPNHGHVVLAKPSPVLMYQISTHDTRVLVDVPGKLPSVSNGDLKKYLQDIVAPELPESVRPKFLEALETERLRSMPNGFLPPSVNQCDGMILLGDAMNMRHPLTGGGMTVAFNDVVLLKDYLSHENVPSLAESEIILQKLNEFHWKRKNYCTAINVLAMALYRLFAADQDADLAVLQRGCFSYFKFGGLCVSEPVGLLSGLIQRPIILVYHFFAVALHAIKIETVSNGWAGAHRSFIMLFTVLLLDKPDAKLEQILVNQDIVQEAKSQSPKLIAFLIKKEALSGLVDLFYSLDGDKERMSLIACELLASEIPQLIDAIVLDNQDVLTKLWNFLNTPYSVEPSFSFQAAYFCRIITIFLAKRTIEMLAFIKSTPDNLKLILSNLQSSAVMDLLLTLIRLEEIPEGKGIIQWLSDNGLMINLIYRLDPNLNTEEHSIAQQCISDIVRMSQTSLVESPSLSGNDMIRTLTSRETIQTMIDFMVDTSASNSISSLISCVTIIIDLIRHNNCDLDQETSFAIALGYPNQTVERPSLSLINMLSVLTENIEKFVGLLLRPSQVNTPRTTTPLGFERLKICELFAELLHCSNMTSLNVVDTEGENKPTHGDLLKLAFVRHKVLPVSIDLFFEFPLNNLLHYVVYDSLHQIFNGQMSRESNRQLALSIFNEGRLTDKIVKAQELNDIECAKPKGTRLGYMGHLTFISDEIIKIFEGYPESIISALDDSIDLNKWHQYCMKQLLETKGRDRLPLGDTRSHAMLAMIANQNNNKPSVEDDAEIDEEELNAEEAISNRFGVFESKINDNHGDSEKDTDQNEKHQLVV</sequence>
<keyword evidence="9" id="KW-0256">Endoplasmic reticulum</keyword>
<evidence type="ECO:0000256" key="13">
    <source>
        <dbReference type="ARBA" id="ARBA00023002"/>
    </source>
</evidence>
<dbReference type="GO" id="GO:0004506">
    <property type="term" value="F:squalene monooxygenase activity"/>
    <property type="evidence" value="ECO:0007669"/>
    <property type="project" value="UniProtKB-EC"/>
</dbReference>
<evidence type="ECO:0000256" key="9">
    <source>
        <dbReference type="ARBA" id="ARBA00022824"/>
    </source>
</evidence>
<dbReference type="AlphaFoldDB" id="A0A0B7N3W0"/>
<dbReference type="InterPro" id="IPR040125">
    <property type="entry name" value="Squalene_monox"/>
</dbReference>
<dbReference type="Pfam" id="PF08491">
    <property type="entry name" value="SE"/>
    <property type="match status" value="1"/>
</dbReference>
<protein>
    <recommendedName>
        <fullName evidence="16">Squalene epoxidase ERG1</fullName>
        <ecNumber evidence="6">1.14.14.17</ecNumber>
    </recommendedName>
    <alternativeName>
        <fullName evidence="15">Squalene epoxidase erg1</fullName>
    </alternativeName>
    <alternativeName>
        <fullName evidence="17 18">Squalene monooxygenase ERG1</fullName>
    </alternativeName>
</protein>
<organism evidence="21 22">
    <name type="scientific">Parasitella parasitica</name>
    <dbReference type="NCBI Taxonomy" id="35722"/>
    <lineage>
        <taxon>Eukaryota</taxon>
        <taxon>Fungi</taxon>
        <taxon>Fungi incertae sedis</taxon>
        <taxon>Mucoromycota</taxon>
        <taxon>Mucoromycotina</taxon>
        <taxon>Mucoromycetes</taxon>
        <taxon>Mucorales</taxon>
        <taxon>Mucorineae</taxon>
        <taxon>Mucoraceae</taxon>
        <taxon>Parasitella</taxon>
    </lineage>
</organism>
<dbReference type="STRING" id="35722.A0A0B7N3W0"/>
<dbReference type="EMBL" id="LN727311">
    <property type="protein sequence ID" value="CEP12077.1"/>
    <property type="molecule type" value="Genomic_DNA"/>
</dbReference>
<proteinExistence type="inferred from homology"/>
<dbReference type="InterPro" id="IPR036188">
    <property type="entry name" value="FAD/NAD-bd_sf"/>
</dbReference>
<dbReference type="Gene3D" id="3.50.50.60">
    <property type="entry name" value="FAD/NAD(P)-binding domain"/>
    <property type="match status" value="1"/>
</dbReference>
<evidence type="ECO:0000256" key="5">
    <source>
        <dbReference type="ARBA" id="ARBA00008802"/>
    </source>
</evidence>
<dbReference type="GO" id="GO:0019903">
    <property type="term" value="F:protein phosphatase binding"/>
    <property type="evidence" value="ECO:0007669"/>
    <property type="project" value="InterPro"/>
</dbReference>
<feature type="compositionally biased region" description="Basic and acidic residues" evidence="19">
    <location>
        <begin position="995"/>
        <end position="1017"/>
    </location>
</feature>
<dbReference type="GO" id="GO:0006696">
    <property type="term" value="P:ergosterol biosynthetic process"/>
    <property type="evidence" value="ECO:0007669"/>
    <property type="project" value="TreeGrafter"/>
</dbReference>
<feature type="region of interest" description="Disordered" evidence="19">
    <location>
        <begin position="994"/>
        <end position="1017"/>
    </location>
</feature>
<comment type="similarity">
    <text evidence="5">Belongs to the squalene monooxygenase family.</text>
</comment>
<dbReference type="PANTHER" id="PTHR10835">
    <property type="entry name" value="SQUALENE MONOOXYGENASE"/>
    <property type="match status" value="1"/>
</dbReference>
<evidence type="ECO:0000313" key="22">
    <source>
        <dbReference type="Proteomes" id="UP000054107"/>
    </source>
</evidence>
<keyword evidence="10" id="KW-0274">FAD</keyword>
<keyword evidence="14" id="KW-0472">Membrane</keyword>
<evidence type="ECO:0000256" key="3">
    <source>
        <dbReference type="ARBA" id="ARBA00004477"/>
    </source>
</evidence>
<evidence type="ECO:0000256" key="2">
    <source>
        <dbReference type="ARBA" id="ARBA00004154"/>
    </source>
</evidence>
<dbReference type="OrthoDB" id="295029at2759"/>
<dbReference type="PANTHER" id="PTHR10835:SF0">
    <property type="entry name" value="SQUALENE MONOOXYGENASE"/>
    <property type="match status" value="1"/>
</dbReference>
<evidence type="ECO:0000256" key="1">
    <source>
        <dbReference type="ARBA" id="ARBA00001974"/>
    </source>
</evidence>
<accession>A0A0B7N3W0</accession>
<gene>
    <name evidence="21" type="primary">PARPA_05990.1 scaffold 20345</name>
</gene>
<evidence type="ECO:0000256" key="19">
    <source>
        <dbReference type="SAM" id="MobiDB-lite"/>
    </source>
</evidence>
<evidence type="ECO:0000256" key="6">
    <source>
        <dbReference type="ARBA" id="ARBA00012312"/>
    </source>
</evidence>
<evidence type="ECO:0000256" key="14">
    <source>
        <dbReference type="ARBA" id="ARBA00023136"/>
    </source>
</evidence>
<keyword evidence="8" id="KW-0812">Transmembrane</keyword>
<evidence type="ECO:0000256" key="11">
    <source>
        <dbReference type="ARBA" id="ARBA00022848"/>
    </source>
</evidence>
<evidence type="ECO:0000256" key="15">
    <source>
        <dbReference type="ARBA" id="ARBA00070252"/>
    </source>
</evidence>
<dbReference type="InterPro" id="IPR007587">
    <property type="entry name" value="SAPS"/>
</dbReference>
<evidence type="ECO:0000256" key="8">
    <source>
        <dbReference type="ARBA" id="ARBA00022692"/>
    </source>
</evidence>
<dbReference type="SUPFAM" id="SSF51905">
    <property type="entry name" value="FAD/NAD(P)-binding domain"/>
    <property type="match status" value="1"/>
</dbReference>
<keyword evidence="11" id="KW-0492">Microsome</keyword>
<name>A0A0B7N3W0_9FUNG</name>
<evidence type="ECO:0000256" key="17">
    <source>
        <dbReference type="ARBA" id="ARBA00080528"/>
    </source>
</evidence>
<evidence type="ECO:0000256" key="4">
    <source>
        <dbReference type="ARBA" id="ARBA00006180"/>
    </source>
</evidence>
<evidence type="ECO:0000256" key="12">
    <source>
        <dbReference type="ARBA" id="ARBA00022989"/>
    </source>
</evidence>
<dbReference type="Proteomes" id="UP000054107">
    <property type="component" value="Unassembled WGS sequence"/>
</dbReference>
<evidence type="ECO:0000259" key="20">
    <source>
        <dbReference type="Pfam" id="PF08491"/>
    </source>
</evidence>
<dbReference type="FunFam" id="3.50.50.60:FF:000166">
    <property type="entry name" value="Squalene monooxygenase Erg1"/>
    <property type="match status" value="1"/>
</dbReference>
<dbReference type="Pfam" id="PF04499">
    <property type="entry name" value="SAPS"/>
    <property type="match status" value="1"/>
</dbReference>
<keyword evidence="7" id="KW-0285">Flavoprotein</keyword>
<evidence type="ECO:0000256" key="18">
    <source>
        <dbReference type="ARBA" id="ARBA00081105"/>
    </source>
</evidence>
<reference evidence="21 22" key="1">
    <citation type="submission" date="2014-09" db="EMBL/GenBank/DDBJ databases">
        <authorList>
            <person name="Ellenberger Sabrina"/>
        </authorList>
    </citation>
    <scope>NUCLEOTIDE SEQUENCE [LARGE SCALE GENOMIC DNA]</scope>
    <source>
        <strain evidence="21 22">CBS 412.66</strain>
    </source>
</reference>
<evidence type="ECO:0000256" key="16">
    <source>
        <dbReference type="ARBA" id="ARBA00070793"/>
    </source>
</evidence>
<keyword evidence="12" id="KW-1133">Transmembrane helix</keyword>
<comment type="subcellular location">
    <subcellularLocation>
        <location evidence="3">Endoplasmic reticulum membrane</location>
        <topology evidence="3">Multi-pass membrane protein</topology>
    </subcellularLocation>
    <subcellularLocation>
        <location evidence="2">Microsome membrane</location>
        <topology evidence="2">Multi-pass membrane protein</topology>
    </subcellularLocation>
</comment>
<keyword evidence="13" id="KW-0560">Oxidoreductase</keyword>
<dbReference type="GO" id="GO:0005789">
    <property type="term" value="C:endoplasmic reticulum membrane"/>
    <property type="evidence" value="ECO:0007669"/>
    <property type="project" value="UniProtKB-SubCell"/>
</dbReference>
<keyword evidence="22" id="KW-1185">Reference proteome</keyword>
<dbReference type="GO" id="GO:0050660">
    <property type="term" value="F:flavin adenine dinucleotide binding"/>
    <property type="evidence" value="ECO:0007669"/>
    <property type="project" value="InterPro"/>
</dbReference>
<comment type="similarity">
    <text evidence="4">Belongs to the SAPS family.</text>
</comment>
<dbReference type="EC" id="1.14.14.17" evidence="6"/>
<evidence type="ECO:0000256" key="10">
    <source>
        <dbReference type="ARBA" id="ARBA00022827"/>
    </source>
</evidence>
<feature type="domain" description="Squalene epoxidase" evidence="20">
    <location>
        <begin position="162"/>
        <end position="434"/>
    </location>
</feature>
<dbReference type="InterPro" id="IPR013698">
    <property type="entry name" value="Squalene_epoxidase"/>
</dbReference>
<comment type="cofactor">
    <cofactor evidence="1">
        <name>FAD</name>
        <dbReference type="ChEBI" id="CHEBI:57692"/>
    </cofactor>
</comment>
<evidence type="ECO:0000256" key="7">
    <source>
        <dbReference type="ARBA" id="ARBA00022630"/>
    </source>
</evidence>